<dbReference type="EMBL" id="FOWD01000002">
    <property type="protein sequence ID" value="SFN82989.1"/>
    <property type="molecule type" value="Genomic_DNA"/>
</dbReference>
<dbReference type="RefSeq" id="WP_091684101.1">
    <property type="nucleotide sequence ID" value="NZ_BAABFM010000017.1"/>
</dbReference>
<dbReference type="Pfam" id="PF09822">
    <property type="entry name" value="ABC_transp_aux"/>
    <property type="match status" value="1"/>
</dbReference>
<evidence type="ECO:0000256" key="1">
    <source>
        <dbReference type="SAM" id="Phobius"/>
    </source>
</evidence>
<reference evidence="4 5" key="1">
    <citation type="submission" date="2016-10" db="EMBL/GenBank/DDBJ databases">
        <authorList>
            <person name="de Groot N.N."/>
        </authorList>
    </citation>
    <scope>NUCLEOTIDE SEQUENCE [LARGE SCALE GENOMIC DNA]</scope>
    <source>
        <strain evidence="4 5">DSM 1283</strain>
    </source>
</reference>
<proteinExistence type="predicted"/>
<name>A0A1I5C7M1_9FIRM</name>
<dbReference type="OrthoDB" id="9766228at2"/>
<keyword evidence="1" id="KW-0812">Transmembrane</keyword>
<keyword evidence="1" id="KW-1133">Transmembrane helix</keyword>
<keyword evidence="1" id="KW-0472">Membrane</keyword>
<dbReference type="Proteomes" id="UP000198806">
    <property type="component" value="Unassembled WGS sequence"/>
</dbReference>
<feature type="transmembrane region" description="Helical" evidence="1">
    <location>
        <begin position="41"/>
        <end position="63"/>
    </location>
</feature>
<evidence type="ECO:0000259" key="3">
    <source>
        <dbReference type="Pfam" id="PF23357"/>
    </source>
</evidence>
<sequence length="500" mass="55415">MKEFDNEIKQEQEMPKKETNKVKKAAFSGIKASFSTRKFKGGAYTTVVTAVVLVIVLLINVFVSELDLKVDLSSDDMFTLTDTTKEYLSNIKDNITIYYMVQTGSEDNIVKRIMDKYNSASGRISVIHKDPVLYPAFASQYADEEISNNSVIVVNNTNGKVKYVDYNDMFEYEMDYATYNTITSGVDVEGQITSAIQYTTMEELPVMYMVEGHGEMQLSDTLKATLKKINVTTNKLATLKTESIPEDCSILLITAPQTDYSTEEVDMIKEYLSTGGDAIILVDYAVEGLGNFNSLLNYYGVGFVNGVVLEGNSNYHMGKYVNYLLPNIESHEITSSILTKDAPVITPVVKGIEILDSARSTIELTPLLTTSDSAYSKTDIQSDVIDKETGDIEGPFNLGILIEENYNDAETKIAVYGSAYMIDEELTAFPSSGNMDMFLNTVNYVGGKDNSVAIPIRNLAQEYLTISASQSNFWAALVVIVIPASFLITGGYICIKRRKK</sequence>
<dbReference type="Pfam" id="PF23357">
    <property type="entry name" value="DUF7088"/>
    <property type="match status" value="1"/>
</dbReference>
<evidence type="ECO:0000313" key="4">
    <source>
        <dbReference type="EMBL" id="SFN82989.1"/>
    </source>
</evidence>
<dbReference type="InterPro" id="IPR055396">
    <property type="entry name" value="DUF7088"/>
</dbReference>
<evidence type="ECO:0000259" key="2">
    <source>
        <dbReference type="Pfam" id="PF09822"/>
    </source>
</evidence>
<feature type="transmembrane region" description="Helical" evidence="1">
    <location>
        <begin position="473"/>
        <end position="495"/>
    </location>
</feature>
<organism evidence="4 5">
    <name type="scientific">Anaerocolumna aminovalerica</name>
    <dbReference type="NCBI Taxonomy" id="1527"/>
    <lineage>
        <taxon>Bacteria</taxon>
        <taxon>Bacillati</taxon>
        <taxon>Bacillota</taxon>
        <taxon>Clostridia</taxon>
        <taxon>Lachnospirales</taxon>
        <taxon>Lachnospiraceae</taxon>
        <taxon>Anaerocolumna</taxon>
    </lineage>
</organism>
<dbReference type="AlphaFoldDB" id="A0A1I5C7M1"/>
<evidence type="ECO:0000313" key="5">
    <source>
        <dbReference type="Proteomes" id="UP000198806"/>
    </source>
</evidence>
<feature type="domain" description="DUF7088" evidence="3">
    <location>
        <begin position="75"/>
        <end position="161"/>
    </location>
</feature>
<gene>
    <name evidence="4" type="ORF">SAMN04489757_102186</name>
</gene>
<dbReference type="STRING" id="1527.SAMN04489757_102186"/>
<dbReference type="InterPro" id="IPR019196">
    <property type="entry name" value="ABC_transp_unknown"/>
</dbReference>
<feature type="domain" description="ABC-type uncharacterised transport system" evidence="2">
    <location>
        <begin position="208"/>
        <end position="440"/>
    </location>
</feature>
<protein>
    <submittedName>
        <fullName evidence="4">ABC-type uncharacterized transport system involved in gliding motility, auxiliary component</fullName>
    </submittedName>
</protein>
<accession>A0A1I5C7M1</accession>
<keyword evidence="5" id="KW-1185">Reference proteome</keyword>